<evidence type="ECO:0000313" key="1">
    <source>
        <dbReference type="EMBL" id="QNT77719.1"/>
    </source>
</evidence>
<dbReference type="AlphaFoldDB" id="A0A7H1NPK9"/>
<name>A0A7H1NPK9_9PROT</name>
<protein>
    <submittedName>
        <fullName evidence="1">Histidine phosphatase superfamily</fullName>
    </submittedName>
</protein>
<dbReference type="Pfam" id="PF00300">
    <property type="entry name" value="His_Phos_1"/>
    <property type="match status" value="1"/>
</dbReference>
<keyword evidence="2" id="KW-1185">Reference proteome</keyword>
<accession>A0A7H1NPK9</accession>
<dbReference type="KEGG" id="ebla:JGUZn3_04700"/>
<dbReference type="SUPFAM" id="SSF53254">
    <property type="entry name" value="Phosphoglycerate mutase-like"/>
    <property type="match status" value="1"/>
</dbReference>
<evidence type="ECO:0000313" key="2">
    <source>
        <dbReference type="Proteomes" id="UP000516349"/>
    </source>
</evidence>
<dbReference type="EMBL" id="CP060244">
    <property type="protein sequence ID" value="QNT77719.1"/>
    <property type="molecule type" value="Genomic_DNA"/>
</dbReference>
<dbReference type="Gene3D" id="3.40.50.1240">
    <property type="entry name" value="Phosphoglycerate mutase-like"/>
    <property type="match status" value="1"/>
</dbReference>
<dbReference type="InterPro" id="IPR013078">
    <property type="entry name" value="His_Pase_superF_clade-1"/>
</dbReference>
<organism evidence="1 2">
    <name type="scientific">Entomobacter blattae</name>
    <dbReference type="NCBI Taxonomy" id="2762277"/>
    <lineage>
        <taxon>Bacteria</taxon>
        <taxon>Pseudomonadati</taxon>
        <taxon>Pseudomonadota</taxon>
        <taxon>Alphaproteobacteria</taxon>
        <taxon>Acetobacterales</taxon>
        <taxon>Acetobacteraceae</taxon>
        <taxon>Entomobacter</taxon>
    </lineage>
</organism>
<gene>
    <name evidence="1" type="ORF">JGUZn3_04700</name>
</gene>
<reference evidence="1 2" key="1">
    <citation type="submission" date="2020-08" db="EMBL/GenBank/DDBJ databases">
        <title>Complete genome sequence of Entomobacter blattae G55GP.</title>
        <authorList>
            <person name="Poehlein A."/>
            <person name="Guzman J."/>
            <person name="Daniel R."/>
            <person name="Vilcinskas A."/>
        </authorList>
    </citation>
    <scope>NUCLEOTIDE SEQUENCE [LARGE SCALE GENOMIC DNA]</scope>
    <source>
        <strain evidence="1 2">G55GP</strain>
    </source>
</reference>
<dbReference type="InterPro" id="IPR029033">
    <property type="entry name" value="His_PPase_superfam"/>
</dbReference>
<dbReference type="Proteomes" id="UP000516349">
    <property type="component" value="Chromosome"/>
</dbReference>
<proteinExistence type="predicted"/>
<sequence>MVVLHLISAAPTLALKKGIFSTPMDEALIPTASFPKNKRSSLMETGPFQSYCSPYRNAEQTAHWLEIPSSCTNALADCSYGTWGGMPLKTIADQHPTDYQKWLQQSDFIPSQGESLFHVQQRAIQWIHTLTTHDFPSQKTIMAITHPAIIKGLLCEVLQCPLSPNFPVDIAPLTVSSLTHRRKWRIHQVSTPLL</sequence>